<evidence type="ECO:0000259" key="2">
    <source>
        <dbReference type="Pfam" id="PF18899"/>
    </source>
</evidence>
<dbReference type="RefSeq" id="WP_072775234.1">
    <property type="nucleotide sequence ID" value="NZ_FRDN01000023.1"/>
</dbReference>
<sequence length="234" mass="26575">MNEVFSGVRAKWQPLYEELRSMAVEKLGPFEEHETASAVLWRHSSAFAEVSAKKACLVVAFAAPVRHDEWQPDKVVQTSKNRVAHYFQVADNGQFPALVEGIAEAYHLTKSNRLSKTPSEKPVYTTIDEYIALFPPELQTILEQIRQTIRKAAPEAAEKISWQMPTFWQKENLVHFAVAKHHIGFYPGESGVRVFADQLRGYKTSKGAIQFPLSEPMPYALIGEITRFRAEEVE</sequence>
<dbReference type="InterPro" id="IPR014922">
    <property type="entry name" value="YdhG-like"/>
</dbReference>
<evidence type="ECO:0000313" key="3">
    <source>
        <dbReference type="EMBL" id="SHN88178.1"/>
    </source>
</evidence>
<dbReference type="InterPro" id="IPR043714">
    <property type="entry name" value="DUF5655"/>
</dbReference>
<organism evidence="3 4">
    <name type="scientific">Desulfitobacterium chlororespirans DSM 11544</name>
    <dbReference type="NCBI Taxonomy" id="1121395"/>
    <lineage>
        <taxon>Bacteria</taxon>
        <taxon>Bacillati</taxon>
        <taxon>Bacillota</taxon>
        <taxon>Clostridia</taxon>
        <taxon>Eubacteriales</taxon>
        <taxon>Desulfitobacteriaceae</taxon>
        <taxon>Desulfitobacterium</taxon>
    </lineage>
</organism>
<accession>A0A1M7UYY5</accession>
<reference evidence="4" key="1">
    <citation type="submission" date="2016-12" db="EMBL/GenBank/DDBJ databases">
        <authorList>
            <person name="Varghese N."/>
            <person name="Submissions S."/>
        </authorList>
    </citation>
    <scope>NUCLEOTIDE SEQUENCE [LARGE SCALE GENOMIC DNA]</scope>
    <source>
        <strain evidence="4">DSM 11544</strain>
    </source>
</reference>
<proteinExistence type="predicted"/>
<dbReference type="Pfam" id="PF08818">
    <property type="entry name" value="DUF1801"/>
    <property type="match status" value="1"/>
</dbReference>
<dbReference type="Proteomes" id="UP000184010">
    <property type="component" value="Unassembled WGS sequence"/>
</dbReference>
<dbReference type="Gene3D" id="3.90.1150.200">
    <property type="match status" value="1"/>
</dbReference>
<feature type="domain" description="YdhG-like" evidence="1">
    <location>
        <begin position="139"/>
        <end position="228"/>
    </location>
</feature>
<dbReference type="SUPFAM" id="SSF159888">
    <property type="entry name" value="YdhG-like"/>
    <property type="match status" value="1"/>
</dbReference>
<keyword evidence="4" id="KW-1185">Reference proteome</keyword>
<evidence type="ECO:0000313" key="4">
    <source>
        <dbReference type="Proteomes" id="UP000184010"/>
    </source>
</evidence>
<gene>
    <name evidence="3" type="ORF">SAMN02745215_05188</name>
</gene>
<protein>
    <submittedName>
        <fullName evidence="3">Uncharacterized conserved protein YdhG, YjbR/CyaY-like superfamily, DUF1801 family</fullName>
    </submittedName>
</protein>
<feature type="domain" description="DUF5655" evidence="2">
    <location>
        <begin position="2"/>
        <end position="109"/>
    </location>
</feature>
<dbReference type="AlphaFoldDB" id="A0A1M7UYY5"/>
<name>A0A1M7UYY5_9FIRM</name>
<dbReference type="Pfam" id="PF18899">
    <property type="entry name" value="DUF5655"/>
    <property type="match status" value="1"/>
</dbReference>
<dbReference type="EMBL" id="FRDN01000023">
    <property type="protein sequence ID" value="SHN88178.1"/>
    <property type="molecule type" value="Genomic_DNA"/>
</dbReference>
<evidence type="ECO:0000259" key="1">
    <source>
        <dbReference type="Pfam" id="PF08818"/>
    </source>
</evidence>
<dbReference type="STRING" id="1121395.SAMN02745215_05188"/>